<dbReference type="InterPro" id="IPR002347">
    <property type="entry name" value="SDR_fam"/>
</dbReference>
<reference evidence="5 6" key="1">
    <citation type="journal article" date="2019" name="Int. J. Syst. Evol. Microbiol.">
        <title>The Global Catalogue of Microorganisms (GCM) 10K type strain sequencing project: providing services to taxonomists for standard genome sequencing and annotation.</title>
        <authorList>
            <consortium name="The Broad Institute Genomics Platform"/>
            <consortium name="The Broad Institute Genome Sequencing Center for Infectious Disease"/>
            <person name="Wu L."/>
            <person name="Ma J."/>
        </authorList>
    </citation>
    <scope>NUCLEOTIDE SEQUENCE [LARGE SCALE GENOMIC DNA]</scope>
    <source>
        <strain evidence="5 6">JCM 8201</strain>
    </source>
</reference>
<dbReference type="Proteomes" id="UP001501842">
    <property type="component" value="Unassembled WGS sequence"/>
</dbReference>
<dbReference type="PANTHER" id="PTHR24321:SF8">
    <property type="entry name" value="ESTRADIOL 17-BETA-DEHYDROGENASE 8-RELATED"/>
    <property type="match status" value="1"/>
</dbReference>
<gene>
    <name evidence="5" type="ORF">GCM10010439_10750</name>
</gene>
<name>A0ABN3TYV7_9ACTN</name>
<feature type="domain" description="Ketoreductase" evidence="4">
    <location>
        <begin position="43"/>
        <end position="209"/>
    </location>
</feature>
<evidence type="ECO:0000256" key="1">
    <source>
        <dbReference type="ARBA" id="ARBA00006484"/>
    </source>
</evidence>
<dbReference type="PANTHER" id="PTHR24321">
    <property type="entry name" value="DEHYDROGENASES, SHORT CHAIN"/>
    <property type="match status" value="1"/>
</dbReference>
<accession>A0ABN3TYV7</accession>
<evidence type="ECO:0000259" key="4">
    <source>
        <dbReference type="SMART" id="SM00822"/>
    </source>
</evidence>
<organism evidence="5 6">
    <name type="scientific">Actinocorallia aurantiaca</name>
    <dbReference type="NCBI Taxonomy" id="46204"/>
    <lineage>
        <taxon>Bacteria</taxon>
        <taxon>Bacillati</taxon>
        <taxon>Actinomycetota</taxon>
        <taxon>Actinomycetes</taxon>
        <taxon>Streptosporangiales</taxon>
        <taxon>Thermomonosporaceae</taxon>
        <taxon>Actinocorallia</taxon>
    </lineage>
</organism>
<dbReference type="InterPro" id="IPR057326">
    <property type="entry name" value="KR_dom"/>
</dbReference>
<evidence type="ECO:0000313" key="5">
    <source>
        <dbReference type="EMBL" id="GAA2721155.1"/>
    </source>
</evidence>
<sequence>MYLVVEHRKKRLRRCAWPVPPVDAAPRAPTKGSAMENLSLQGKSAVVTGGASGIGGAVTKLFVARGARVVVVDLQQEAGEALARELGDAVVFLQGDVSDPAVARAAVAAAVERFGKLDVLVNNASASRQKPFEEQTDDDWDLAMGSGLYSTRNFMLAALPELKKTGNASVINFGSGAGLDGQVNQASYAAAKEAIRGLSRVVANEWAPFNIRVNVVCPMAMTGGVAQWAQARPEQYAQSAAKVPLGRFGDPDHDVAPIIAFLASDDAQYMTGQTVMADGGAIKLR</sequence>
<evidence type="ECO:0000313" key="6">
    <source>
        <dbReference type="Proteomes" id="UP001501842"/>
    </source>
</evidence>
<dbReference type="Gene3D" id="3.40.50.720">
    <property type="entry name" value="NAD(P)-binding Rossmann-like Domain"/>
    <property type="match status" value="1"/>
</dbReference>
<comment type="similarity">
    <text evidence="1">Belongs to the short-chain dehydrogenases/reductases (SDR) family.</text>
</comment>
<protein>
    <submittedName>
        <fullName evidence="5">SDR family oxidoreductase</fullName>
    </submittedName>
</protein>
<dbReference type="Pfam" id="PF13561">
    <property type="entry name" value="adh_short_C2"/>
    <property type="match status" value="1"/>
</dbReference>
<dbReference type="PROSITE" id="PS00061">
    <property type="entry name" value="ADH_SHORT"/>
    <property type="match status" value="1"/>
</dbReference>
<comment type="caution">
    <text evidence="5">The sequence shown here is derived from an EMBL/GenBank/DDBJ whole genome shotgun (WGS) entry which is preliminary data.</text>
</comment>
<keyword evidence="6" id="KW-1185">Reference proteome</keyword>
<keyword evidence="2" id="KW-0560">Oxidoreductase</keyword>
<dbReference type="PRINTS" id="PR00080">
    <property type="entry name" value="SDRFAMILY"/>
</dbReference>
<keyword evidence="3" id="KW-0520">NAD</keyword>
<dbReference type="InterPro" id="IPR036291">
    <property type="entry name" value="NAD(P)-bd_dom_sf"/>
</dbReference>
<evidence type="ECO:0000256" key="3">
    <source>
        <dbReference type="ARBA" id="ARBA00023027"/>
    </source>
</evidence>
<dbReference type="SMART" id="SM00822">
    <property type="entry name" value="PKS_KR"/>
    <property type="match status" value="1"/>
</dbReference>
<dbReference type="CDD" id="cd05233">
    <property type="entry name" value="SDR_c"/>
    <property type="match status" value="1"/>
</dbReference>
<dbReference type="PRINTS" id="PR00081">
    <property type="entry name" value="GDHRDH"/>
</dbReference>
<proteinExistence type="inferred from homology"/>
<dbReference type="EMBL" id="BAAATZ010000003">
    <property type="protein sequence ID" value="GAA2721155.1"/>
    <property type="molecule type" value="Genomic_DNA"/>
</dbReference>
<dbReference type="SUPFAM" id="SSF51735">
    <property type="entry name" value="NAD(P)-binding Rossmann-fold domains"/>
    <property type="match status" value="1"/>
</dbReference>
<evidence type="ECO:0000256" key="2">
    <source>
        <dbReference type="ARBA" id="ARBA00023002"/>
    </source>
</evidence>
<dbReference type="InterPro" id="IPR020904">
    <property type="entry name" value="Sc_DH/Rdtase_CS"/>
</dbReference>